<feature type="region of interest" description="Disordered" evidence="3">
    <location>
        <begin position="183"/>
        <end position="273"/>
    </location>
</feature>
<dbReference type="OrthoDB" id="271595at2759"/>
<proteinExistence type="predicted"/>
<dbReference type="GO" id="GO:0000049">
    <property type="term" value="F:tRNA binding"/>
    <property type="evidence" value="ECO:0007669"/>
    <property type="project" value="TreeGrafter"/>
</dbReference>
<comment type="caution">
    <text evidence="5">The sequence shown here is derived from an EMBL/GenBank/DDBJ whole genome shotgun (WGS) entry which is preliminary data.</text>
</comment>
<feature type="domain" description="Methyltransferase type 11" evidence="4">
    <location>
        <begin position="66"/>
        <end position="155"/>
    </location>
</feature>
<dbReference type="Proteomes" id="UP000738359">
    <property type="component" value="Unassembled WGS sequence"/>
</dbReference>
<name>A0A9P6IWC4_MORAP</name>
<dbReference type="GO" id="GO:0030488">
    <property type="term" value="P:tRNA methylation"/>
    <property type="evidence" value="ECO:0007669"/>
    <property type="project" value="TreeGrafter"/>
</dbReference>
<reference evidence="5" key="1">
    <citation type="journal article" date="2020" name="Fungal Divers.">
        <title>Resolving the Mortierellaceae phylogeny through synthesis of multi-gene phylogenetics and phylogenomics.</title>
        <authorList>
            <person name="Vandepol N."/>
            <person name="Liber J."/>
            <person name="Desiro A."/>
            <person name="Na H."/>
            <person name="Kennedy M."/>
            <person name="Barry K."/>
            <person name="Grigoriev I.V."/>
            <person name="Miller A.N."/>
            <person name="O'Donnell K."/>
            <person name="Stajich J.E."/>
            <person name="Bonito G."/>
        </authorList>
    </citation>
    <scope>NUCLEOTIDE SEQUENCE</scope>
    <source>
        <strain evidence="5">CK1249</strain>
    </source>
</reference>
<keyword evidence="6" id="KW-1185">Reference proteome</keyword>
<dbReference type="CDD" id="cd02440">
    <property type="entry name" value="AdoMet_MTases"/>
    <property type="match status" value="1"/>
</dbReference>
<dbReference type="EMBL" id="JAAAHY010001249">
    <property type="protein sequence ID" value="KAF9950951.1"/>
    <property type="molecule type" value="Genomic_DNA"/>
</dbReference>
<dbReference type="GO" id="GO:0005737">
    <property type="term" value="C:cytoplasm"/>
    <property type="evidence" value="ECO:0007669"/>
    <property type="project" value="TreeGrafter"/>
</dbReference>
<dbReference type="SUPFAM" id="SSF53335">
    <property type="entry name" value="S-adenosyl-L-methionine-dependent methyltransferases"/>
    <property type="match status" value="1"/>
</dbReference>
<dbReference type="GO" id="GO:0005634">
    <property type="term" value="C:nucleus"/>
    <property type="evidence" value="ECO:0007669"/>
    <property type="project" value="TreeGrafter"/>
</dbReference>
<organism evidence="5 6">
    <name type="scientific">Mortierella alpina</name>
    <name type="common">Oleaginous fungus</name>
    <name type="synonym">Mortierella renispora</name>
    <dbReference type="NCBI Taxonomy" id="64518"/>
    <lineage>
        <taxon>Eukaryota</taxon>
        <taxon>Fungi</taxon>
        <taxon>Fungi incertae sedis</taxon>
        <taxon>Mucoromycota</taxon>
        <taxon>Mortierellomycotina</taxon>
        <taxon>Mortierellomycetes</taxon>
        <taxon>Mortierellales</taxon>
        <taxon>Mortierellaceae</taxon>
        <taxon>Mortierella</taxon>
    </lineage>
</organism>
<evidence type="ECO:0000313" key="5">
    <source>
        <dbReference type="EMBL" id="KAF9950951.1"/>
    </source>
</evidence>
<evidence type="ECO:0000256" key="2">
    <source>
        <dbReference type="ARBA" id="ARBA00022679"/>
    </source>
</evidence>
<feature type="compositionally biased region" description="Polar residues" evidence="3">
    <location>
        <begin position="217"/>
        <end position="227"/>
    </location>
</feature>
<evidence type="ECO:0000259" key="4">
    <source>
        <dbReference type="Pfam" id="PF08241"/>
    </source>
</evidence>
<keyword evidence="1 5" id="KW-0489">Methyltransferase</keyword>
<dbReference type="AlphaFoldDB" id="A0A9P6IWC4"/>
<dbReference type="InterPro" id="IPR029063">
    <property type="entry name" value="SAM-dependent_MTases_sf"/>
</dbReference>
<sequence length="322" mass="36015">MSQKNPLHIPSPFQAQVDMTPAQKEQEYVHNVYQVIAPHFSATRYKPWPVVEEFLKTMPPGFVGADVGCGNGKYIGVNPSLFMVGSDRSSNLISICAERGHEAMVCDGLALPYRPQFFDFAISIAVIHHFISPERRIAAIEEILRVVRVGGRVLIFVWALEQTGKRDFDKDVQDVFVPWAMPKKSEPKKEKSKSRPQGIKKKDRKKALANDVETAAESMSQLAIQSDSAKDSEDQPVAQGMPVESAPMAQPVEASDTTQPAEEKEIVNPAPSQSAGPVFNRYYHLFQKGELEDLVLQTKKASIVQQGYDRDNWWCILEKTSN</sequence>
<dbReference type="InterPro" id="IPR013216">
    <property type="entry name" value="Methyltransf_11"/>
</dbReference>
<dbReference type="PANTHER" id="PTHR13069">
    <property type="entry name" value="ALKYLATED DNA REPAIR PROTEIN ALKB HOMOLOG 8"/>
    <property type="match status" value="1"/>
</dbReference>
<keyword evidence="2" id="KW-0808">Transferase</keyword>
<evidence type="ECO:0000256" key="1">
    <source>
        <dbReference type="ARBA" id="ARBA00022603"/>
    </source>
</evidence>
<accession>A0A9P6IWC4</accession>
<dbReference type="Gene3D" id="3.40.50.150">
    <property type="entry name" value="Vaccinia Virus protein VP39"/>
    <property type="match status" value="1"/>
</dbReference>
<dbReference type="GO" id="GO:0106335">
    <property type="term" value="F:tRNA (5-carboxymethyluridine(34)-5-O)-methyltransferase activity"/>
    <property type="evidence" value="ECO:0007669"/>
    <property type="project" value="TreeGrafter"/>
</dbReference>
<gene>
    <name evidence="5" type="primary">TRM9</name>
    <name evidence="5" type="ORF">BGZ70_001166</name>
</gene>
<dbReference type="FunFam" id="3.40.50.150:FF:000195">
    <property type="entry name" value="Methyltransferase domain containing protein"/>
    <property type="match status" value="1"/>
</dbReference>
<dbReference type="PANTHER" id="PTHR13069:SF21">
    <property type="entry name" value="ALKYLATED DNA REPAIR PROTEIN ALKB HOMOLOG 8"/>
    <property type="match status" value="1"/>
</dbReference>
<dbReference type="InterPro" id="IPR051422">
    <property type="entry name" value="AlkB_tRNA_MeTrf/Diox"/>
</dbReference>
<evidence type="ECO:0000313" key="6">
    <source>
        <dbReference type="Proteomes" id="UP000738359"/>
    </source>
</evidence>
<evidence type="ECO:0000256" key="3">
    <source>
        <dbReference type="SAM" id="MobiDB-lite"/>
    </source>
</evidence>
<feature type="compositionally biased region" description="Basic residues" evidence="3">
    <location>
        <begin position="190"/>
        <end position="207"/>
    </location>
</feature>
<dbReference type="GO" id="GO:0008757">
    <property type="term" value="F:S-adenosylmethionine-dependent methyltransferase activity"/>
    <property type="evidence" value="ECO:0007669"/>
    <property type="project" value="InterPro"/>
</dbReference>
<protein>
    <submittedName>
        <fullName evidence="5">tRNA methyltransferase, has a role in tRNA modification</fullName>
    </submittedName>
</protein>
<dbReference type="Pfam" id="PF08241">
    <property type="entry name" value="Methyltransf_11"/>
    <property type="match status" value="1"/>
</dbReference>
<dbReference type="GO" id="GO:0002098">
    <property type="term" value="P:tRNA wobble uridine modification"/>
    <property type="evidence" value="ECO:0007669"/>
    <property type="project" value="TreeGrafter"/>
</dbReference>